<keyword evidence="6" id="KW-0175">Coiled coil</keyword>
<evidence type="ECO:0000256" key="7">
    <source>
        <dbReference type="SAM" id="Phobius"/>
    </source>
</evidence>
<feature type="transmembrane region" description="Helical" evidence="7">
    <location>
        <begin position="775"/>
        <end position="795"/>
    </location>
</feature>
<organism evidence="9 10">
    <name type="scientific">Holtiella tumoricola</name>
    <dbReference type="NCBI Taxonomy" id="3018743"/>
    <lineage>
        <taxon>Bacteria</taxon>
        <taxon>Bacillati</taxon>
        <taxon>Bacillota</taxon>
        <taxon>Clostridia</taxon>
        <taxon>Lachnospirales</taxon>
        <taxon>Cellulosilyticaceae</taxon>
        <taxon>Holtiella</taxon>
    </lineage>
</organism>
<dbReference type="InterPro" id="IPR003838">
    <property type="entry name" value="ABC3_permease_C"/>
</dbReference>
<keyword evidence="10" id="KW-1185">Reference proteome</keyword>
<keyword evidence="2" id="KW-1003">Cell membrane</keyword>
<feature type="transmembrane region" description="Helical" evidence="7">
    <location>
        <begin position="1058"/>
        <end position="1082"/>
    </location>
</feature>
<evidence type="ECO:0000313" key="9">
    <source>
        <dbReference type="EMBL" id="MDA3730268.1"/>
    </source>
</evidence>
<keyword evidence="4 7" id="KW-1133">Transmembrane helix</keyword>
<feature type="domain" description="ABC3 transporter permease C-terminal" evidence="8">
    <location>
        <begin position="1009"/>
        <end position="1124"/>
    </location>
</feature>
<comment type="subcellular location">
    <subcellularLocation>
        <location evidence="1">Cell membrane</location>
        <topology evidence="1">Multi-pass membrane protein</topology>
    </subcellularLocation>
</comment>
<sequence length="1134" mass="128265">MKNSTHSKSIVREILSSKARFASILVIIFLGVAFYSGIKSSGPDMEATINEFYSNQKLMDSRIVSSLGLTKNDLMLLAEDESILEYEAAQSLDVNLTNKNSVVKFMSYNPRSISGINQLVIVEGRLPQKPGEIVLDEKALQFDKELKIGDLYNIESDEDTMEMFNRTAYEIVGFAKHPMYIDKDSRGSTTIGKGSIDYFAVVNESDIAMDVYTEVYVRFKNVEGVAPYSQAYKEKMEENNKHLKTLFSGRTKARIEEVKAEAKIEIDKGYKEIEDGEGELAKGEKDIAESKLELAKAHKDYEQGLLDYEKGIKDGEAQLAEGESQLVQGRNELTTQKQQFETGEKQLQEAKVQLDQAKEELLAEGIDPDNDLSTYQEQIKNLNRLINTYDELAKDIKNIAGQTSQGSAIPSEKIQYWKGMILDASLGLSELNGLIDQLAKAPTQIDLAINIARNIDVIKLGNEENRAQLQNVVEGIIQYHNGLTQYKEELKTFNDGKVQIAQAERELDQAKSELEQGRRELEKGKIEGKVELEEARVQLEDAKIQLADGEKEIQDNKQKLVEAREEIENEKAKLNDLDSSKYYFFDRTDNPGYSTYGDSIQSLDNIASVFPVFFFLVAILICLTTMTRMVEEKRGEIGTLKALGYTNLEIAKKFVVYSALASIIGAILGILVGSSALPYIINSAYASMFDTPELKIHYYTSYIVQSMILSILCTVGASVFVLMEELRDHPSNLMRPKAPKLGKKIFLERIIPLWRRLNFNQKVTFRNLFRYKQRMIMTVLGIAGCMAMLVTGFSLKKSNSESMEKQFSQMIQYDAMVVFNEDVTEEENQAYEETLNQLQGYESSLDIHQESITFRKEGMNKQTVMLYAPKDVEALNNYMTLRDRKTQETYHLSNDGAIINEKLAKLLGVSKGDIITFQDSDANTYEVRVDAITENYYGHNLYLSPQYYEEVFNKAITYNAQLLKFSSEQNEDSVQSILMDTDKVINVTLVSVLENSSMDSSLDMVMLVLIVSSGCLAFVVLYNLININVSERIRELSTIKVLGFFDNEVTMYIFRENIILTLLGILVGSVMGKVLFSFILMTAETDTMMMVPDIYMSSYITSGCMTLMFAFLVMIMMHIKLKNIDMIDALKSVE</sequence>
<reference evidence="9" key="1">
    <citation type="journal article" date="2023" name="Int. J. Syst. Evol. Microbiol.">
        <title>&lt;i&gt;Holtiella tumoricola&lt;/i&gt; gen. nov. sp. nov., isolated from a human clinical sample.</title>
        <authorList>
            <person name="Allen-Vercoe E."/>
            <person name="Daigneault M.C."/>
            <person name="Vancuren S.J."/>
            <person name="Cochrane K."/>
            <person name="O'Neal L.L."/>
            <person name="Sankaranarayanan K."/>
            <person name="Lawson P.A."/>
        </authorList>
    </citation>
    <scope>NUCLEOTIDE SEQUENCE</scope>
    <source>
        <strain evidence="9">CC70A</strain>
    </source>
</reference>
<accession>A0AA42DJN3</accession>
<feature type="domain" description="ABC3 transporter permease C-terminal" evidence="8">
    <location>
        <begin position="609"/>
        <end position="723"/>
    </location>
</feature>
<feature type="transmembrane region" description="Helical" evidence="7">
    <location>
        <begin position="654"/>
        <end position="681"/>
    </location>
</feature>
<name>A0AA42DJN3_9FIRM</name>
<feature type="transmembrane region" description="Helical" evidence="7">
    <location>
        <begin position="701"/>
        <end position="723"/>
    </location>
</feature>
<dbReference type="PANTHER" id="PTHR30287">
    <property type="entry name" value="MEMBRANE COMPONENT OF PREDICTED ABC SUPERFAMILY METABOLITE UPTAKE TRANSPORTER"/>
    <property type="match status" value="1"/>
</dbReference>
<comment type="caution">
    <text evidence="9">The sequence shown here is derived from an EMBL/GenBank/DDBJ whole genome shotgun (WGS) entry which is preliminary data.</text>
</comment>
<evidence type="ECO:0000313" key="10">
    <source>
        <dbReference type="Proteomes" id="UP001169242"/>
    </source>
</evidence>
<keyword evidence="5 7" id="KW-0472">Membrane</keyword>
<evidence type="ECO:0000256" key="5">
    <source>
        <dbReference type="ARBA" id="ARBA00023136"/>
    </source>
</evidence>
<evidence type="ECO:0000256" key="1">
    <source>
        <dbReference type="ARBA" id="ARBA00004651"/>
    </source>
</evidence>
<evidence type="ECO:0000256" key="4">
    <source>
        <dbReference type="ARBA" id="ARBA00022989"/>
    </source>
</evidence>
<dbReference type="Pfam" id="PF02687">
    <property type="entry name" value="FtsX"/>
    <property type="match status" value="2"/>
</dbReference>
<feature type="transmembrane region" description="Helical" evidence="7">
    <location>
        <begin position="606"/>
        <end position="626"/>
    </location>
</feature>
<protein>
    <submittedName>
        <fullName evidence="9">FtsX-like permease family protein</fullName>
    </submittedName>
</protein>
<dbReference type="RefSeq" id="WP_271010943.1">
    <property type="nucleotide sequence ID" value="NZ_JAQIFT010000010.1"/>
</dbReference>
<feature type="coiled-coil region" evidence="6">
    <location>
        <begin position="340"/>
        <end position="402"/>
    </location>
</feature>
<evidence type="ECO:0000256" key="2">
    <source>
        <dbReference type="ARBA" id="ARBA00022475"/>
    </source>
</evidence>
<feature type="transmembrane region" description="Helical" evidence="7">
    <location>
        <begin position="1004"/>
        <end position="1025"/>
    </location>
</feature>
<dbReference type="InterPro" id="IPR038766">
    <property type="entry name" value="Membrane_comp_ABC_pdt"/>
</dbReference>
<dbReference type="PANTHER" id="PTHR30287:SF1">
    <property type="entry name" value="INNER MEMBRANE PROTEIN"/>
    <property type="match status" value="1"/>
</dbReference>
<evidence type="ECO:0000256" key="3">
    <source>
        <dbReference type="ARBA" id="ARBA00022692"/>
    </source>
</evidence>
<proteinExistence type="predicted"/>
<gene>
    <name evidence="9" type="ORF">PBV87_01945</name>
</gene>
<dbReference type="EMBL" id="JAQIFT010000010">
    <property type="protein sequence ID" value="MDA3730268.1"/>
    <property type="molecule type" value="Genomic_DNA"/>
</dbReference>
<feature type="transmembrane region" description="Helical" evidence="7">
    <location>
        <begin position="1094"/>
        <end position="1117"/>
    </location>
</feature>
<feature type="transmembrane region" description="Helical" evidence="7">
    <location>
        <begin position="21"/>
        <end position="38"/>
    </location>
</feature>
<dbReference type="GO" id="GO:0005886">
    <property type="term" value="C:plasma membrane"/>
    <property type="evidence" value="ECO:0007669"/>
    <property type="project" value="UniProtKB-SubCell"/>
</dbReference>
<evidence type="ECO:0000256" key="6">
    <source>
        <dbReference type="SAM" id="Coils"/>
    </source>
</evidence>
<keyword evidence="3 7" id="KW-0812">Transmembrane</keyword>
<feature type="coiled-coil region" evidence="6">
    <location>
        <begin position="493"/>
        <end position="580"/>
    </location>
</feature>
<dbReference type="AlphaFoldDB" id="A0AA42DJN3"/>
<dbReference type="Proteomes" id="UP001169242">
    <property type="component" value="Unassembled WGS sequence"/>
</dbReference>
<evidence type="ECO:0000259" key="8">
    <source>
        <dbReference type="Pfam" id="PF02687"/>
    </source>
</evidence>